<feature type="compositionally biased region" description="Polar residues" evidence="1">
    <location>
        <begin position="343"/>
        <end position="356"/>
    </location>
</feature>
<keyword evidence="2" id="KW-0472">Membrane</keyword>
<gene>
    <name evidence="4" type="ORF">UFOPK3674_00854</name>
</gene>
<keyword evidence="2" id="KW-1133">Transmembrane helix</keyword>
<dbReference type="SUPFAM" id="SSF53448">
    <property type="entry name" value="Nucleotide-diphospho-sugar transferases"/>
    <property type="match status" value="1"/>
</dbReference>
<evidence type="ECO:0000313" key="4">
    <source>
        <dbReference type="EMBL" id="CAB4926115.1"/>
    </source>
</evidence>
<evidence type="ECO:0000259" key="3">
    <source>
        <dbReference type="Pfam" id="PF00535"/>
    </source>
</evidence>
<feature type="transmembrane region" description="Helical" evidence="2">
    <location>
        <begin position="270"/>
        <end position="292"/>
    </location>
</feature>
<dbReference type="Gene3D" id="3.90.550.10">
    <property type="entry name" value="Spore Coat Polysaccharide Biosynthesis Protein SpsA, Chain A"/>
    <property type="match status" value="1"/>
</dbReference>
<name>A0A6J7I5J2_9ZZZZ</name>
<dbReference type="AlphaFoldDB" id="A0A6J7I5J2"/>
<reference evidence="4" key="1">
    <citation type="submission" date="2020-05" db="EMBL/GenBank/DDBJ databases">
        <authorList>
            <person name="Chiriac C."/>
            <person name="Salcher M."/>
            <person name="Ghai R."/>
            <person name="Kavagutti S V."/>
        </authorList>
    </citation>
    <scope>NUCLEOTIDE SEQUENCE</scope>
</reference>
<dbReference type="EMBL" id="CAFBMX010000004">
    <property type="protein sequence ID" value="CAB4926115.1"/>
    <property type="molecule type" value="Genomic_DNA"/>
</dbReference>
<evidence type="ECO:0000256" key="2">
    <source>
        <dbReference type="SAM" id="Phobius"/>
    </source>
</evidence>
<dbReference type="Pfam" id="PF00535">
    <property type="entry name" value="Glycos_transf_2"/>
    <property type="match status" value="1"/>
</dbReference>
<organism evidence="4">
    <name type="scientific">freshwater metagenome</name>
    <dbReference type="NCBI Taxonomy" id="449393"/>
    <lineage>
        <taxon>unclassified sequences</taxon>
        <taxon>metagenomes</taxon>
        <taxon>ecological metagenomes</taxon>
    </lineage>
</organism>
<feature type="region of interest" description="Disordered" evidence="1">
    <location>
        <begin position="317"/>
        <end position="356"/>
    </location>
</feature>
<dbReference type="CDD" id="cd04179">
    <property type="entry name" value="DPM_DPG-synthase_like"/>
    <property type="match status" value="1"/>
</dbReference>
<dbReference type="InterPro" id="IPR029044">
    <property type="entry name" value="Nucleotide-diphossugar_trans"/>
</dbReference>
<dbReference type="PANTHER" id="PTHR48090:SF7">
    <property type="entry name" value="RFBJ PROTEIN"/>
    <property type="match status" value="1"/>
</dbReference>
<proteinExistence type="predicted"/>
<dbReference type="InterPro" id="IPR050256">
    <property type="entry name" value="Glycosyltransferase_2"/>
</dbReference>
<feature type="domain" description="Glycosyltransferase 2-like" evidence="3">
    <location>
        <begin position="7"/>
        <end position="166"/>
    </location>
</feature>
<sequence>MKLIIQIPCLDEELTLPATLADLPREVEGFTTVEWLVIDDGSTDRTVDVARAGGVDHIVRLTNNRGLAAGFQAGLDAALKLGADVIVNTDADNQYFGGDIPKLVAPIVAGDADMVVGDRQTDSIMHFSPLKKRLQKLGSWVVRQASETGVSDTTSGFRAYNREAAIQLAVVSKFTYTLESIIQAGKLLVAVQDVPISTNPKTRESRLFPSMSAYVRRNTVSIFRIYAQYEPLRVFMTLAVVLIVAALIPWGRWFIAWVQDDGAGHVQSLIFGAVLFNAAVVMAALGVIGDLLHGQRMMTQRVFEKVRRIELQLEVPPSHYEPGAHPTGHPVTTGAHAAPTPGEQRQSTQEQEAIQL</sequence>
<keyword evidence="2" id="KW-0812">Transmembrane</keyword>
<feature type="transmembrane region" description="Helical" evidence="2">
    <location>
        <begin position="232"/>
        <end position="250"/>
    </location>
</feature>
<accession>A0A6J7I5J2</accession>
<dbReference type="InterPro" id="IPR001173">
    <property type="entry name" value="Glyco_trans_2-like"/>
</dbReference>
<evidence type="ECO:0000256" key="1">
    <source>
        <dbReference type="SAM" id="MobiDB-lite"/>
    </source>
</evidence>
<dbReference type="PANTHER" id="PTHR48090">
    <property type="entry name" value="UNDECAPRENYL-PHOSPHATE 4-DEOXY-4-FORMAMIDO-L-ARABINOSE TRANSFERASE-RELATED"/>
    <property type="match status" value="1"/>
</dbReference>
<protein>
    <submittedName>
        <fullName evidence="4">Unannotated protein</fullName>
    </submittedName>
</protein>